<keyword evidence="4" id="KW-1003">Cell membrane</keyword>
<evidence type="ECO:0000313" key="11">
    <source>
        <dbReference type="EMBL" id="MCV2885806.1"/>
    </source>
</evidence>
<evidence type="ECO:0000313" key="12">
    <source>
        <dbReference type="Proteomes" id="UP001652504"/>
    </source>
</evidence>
<evidence type="ECO:0000256" key="4">
    <source>
        <dbReference type="ARBA" id="ARBA00022475"/>
    </source>
</evidence>
<evidence type="ECO:0000256" key="6">
    <source>
        <dbReference type="ARBA" id="ARBA00022519"/>
    </source>
</evidence>
<dbReference type="Pfam" id="PF07963">
    <property type="entry name" value="N_methyl"/>
    <property type="match status" value="1"/>
</dbReference>
<dbReference type="NCBIfam" id="TIGR01711">
    <property type="entry name" value="gspJ"/>
    <property type="match status" value="1"/>
</dbReference>
<keyword evidence="9 10" id="KW-0472">Membrane</keyword>
<dbReference type="InterPro" id="IPR051621">
    <property type="entry name" value="T2SS_protein_J"/>
</dbReference>
<evidence type="ECO:0000256" key="5">
    <source>
        <dbReference type="ARBA" id="ARBA00022481"/>
    </source>
</evidence>
<evidence type="ECO:0000256" key="10">
    <source>
        <dbReference type="SAM" id="Phobius"/>
    </source>
</evidence>
<evidence type="ECO:0000256" key="8">
    <source>
        <dbReference type="ARBA" id="ARBA00022989"/>
    </source>
</evidence>
<reference evidence="11 12" key="1">
    <citation type="submission" date="2022-10" db="EMBL/GenBank/DDBJ databases">
        <title>Aestuariibacter sp. AA17 isolated from Montipora capitata coral fragment.</title>
        <authorList>
            <person name="Emsley S.A."/>
            <person name="Pfannmuller K.M."/>
            <person name="Loughran R.M."/>
            <person name="Shlafstein M."/>
            <person name="Papke E."/>
            <person name="Saw J.H."/>
            <person name="Ushijima B."/>
            <person name="Videau P."/>
        </authorList>
    </citation>
    <scope>NUCLEOTIDE SEQUENCE [LARGE SCALE GENOMIC DNA]</scope>
    <source>
        <strain evidence="11 12">AA17</strain>
    </source>
</reference>
<dbReference type="EMBL" id="JAOWKX010000007">
    <property type="protein sequence ID" value="MCV2885806.1"/>
    <property type="molecule type" value="Genomic_DNA"/>
</dbReference>
<evidence type="ECO:0000256" key="2">
    <source>
        <dbReference type="ARBA" id="ARBA00011084"/>
    </source>
</evidence>
<keyword evidence="8 10" id="KW-1133">Transmembrane helix</keyword>
<dbReference type="Gene3D" id="3.10.610.10">
    <property type="entry name" value="GSPII I/J protein-like"/>
    <property type="match status" value="1"/>
</dbReference>
<keyword evidence="12" id="KW-1185">Reference proteome</keyword>
<sequence>MQQARVKGFTLLEVLIAMAIFSLIGIASTEVMTTVIDSNELSTEQFDRLQNMQRAMLTIERDIAQAMPRAIRIPNQENNNVIMGDQDLFDSQADGLGFVRGGWQNPQLMLRRSTMQAVAYRLYDDQLQRLYGNYVDNVAGHEPKIRVLLEDVSDFQVEFYADTNKDPSQPNSWTERYRGPTLPIAVAITLVHKDFGEIRREFLMPTELN</sequence>
<proteinExistence type="inferred from homology"/>
<dbReference type="InterPro" id="IPR045584">
    <property type="entry name" value="Pilin-like"/>
</dbReference>
<dbReference type="NCBIfam" id="TIGR02532">
    <property type="entry name" value="IV_pilin_GFxxxE"/>
    <property type="match status" value="1"/>
</dbReference>
<dbReference type="PANTHER" id="PTHR39583:SF2">
    <property type="entry name" value="TYPE II SECRETION SYSTEM PROTEIN J"/>
    <property type="match status" value="1"/>
</dbReference>
<dbReference type="PROSITE" id="PS00409">
    <property type="entry name" value="PROKAR_NTER_METHYL"/>
    <property type="match status" value="1"/>
</dbReference>
<dbReference type="RefSeq" id="WP_263713205.1">
    <property type="nucleotide sequence ID" value="NZ_JAOWKX010000007.1"/>
</dbReference>
<dbReference type="Gene3D" id="2.10.70.20">
    <property type="entry name" value="gspk-gspi-gspj complex like domains"/>
    <property type="match status" value="1"/>
</dbReference>
<dbReference type="InterPro" id="IPR010055">
    <property type="entry name" value="T2SS_protein-GspJ"/>
</dbReference>
<keyword evidence="5" id="KW-0488">Methylation</keyword>
<keyword evidence="6" id="KW-0997">Cell inner membrane</keyword>
<dbReference type="PANTHER" id="PTHR39583">
    <property type="entry name" value="TYPE II SECRETION SYSTEM PROTEIN J-RELATED"/>
    <property type="match status" value="1"/>
</dbReference>
<evidence type="ECO:0000256" key="7">
    <source>
        <dbReference type="ARBA" id="ARBA00022692"/>
    </source>
</evidence>
<protein>
    <recommendedName>
        <fullName evidence="3">Type II secretion system protein J</fullName>
    </recommendedName>
</protein>
<evidence type="ECO:0000256" key="1">
    <source>
        <dbReference type="ARBA" id="ARBA00004377"/>
    </source>
</evidence>
<organism evidence="11 12">
    <name type="scientific">Fluctibacter corallii</name>
    <dbReference type="NCBI Taxonomy" id="2984329"/>
    <lineage>
        <taxon>Bacteria</taxon>
        <taxon>Pseudomonadati</taxon>
        <taxon>Pseudomonadota</taxon>
        <taxon>Gammaproteobacteria</taxon>
        <taxon>Alteromonadales</taxon>
        <taxon>Alteromonadaceae</taxon>
        <taxon>Fluctibacter</taxon>
    </lineage>
</organism>
<comment type="caution">
    <text evidence="11">The sequence shown here is derived from an EMBL/GenBank/DDBJ whole genome shotgun (WGS) entry which is preliminary data.</text>
</comment>
<dbReference type="Pfam" id="PF11612">
    <property type="entry name" value="T2SSJ"/>
    <property type="match status" value="1"/>
</dbReference>
<keyword evidence="7 10" id="KW-0812">Transmembrane</keyword>
<feature type="transmembrane region" description="Helical" evidence="10">
    <location>
        <begin position="9"/>
        <end position="28"/>
    </location>
</feature>
<comment type="similarity">
    <text evidence="2">Belongs to the GSP J family.</text>
</comment>
<comment type="subcellular location">
    <subcellularLocation>
        <location evidence="1">Cell inner membrane</location>
        <topology evidence="1">Single-pass membrane protein</topology>
    </subcellularLocation>
</comment>
<dbReference type="Proteomes" id="UP001652504">
    <property type="component" value="Unassembled WGS sequence"/>
</dbReference>
<evidence type="ECO:0000256" key="3">
    <source>
        <dbReference type="ARBA" id="ARBA00021539"/>
    </source>
</evidence>
<dbReference type="SUPFAM" id="SSF54523">
    <property type="entry name" value="Pili subunits"/>
    <property type="match status" value="1"/>
</dbReference>
<accession>A0ABT3AAU8</accession>
<name>A0ABT3AAU8_9ALTE</name>
<evidence type="ECO:0000256" key="9">
    <source>
        <dbReference type="ARBA" id="ARBA00023136"/>
    </source>
</evidence>
<dbReference type="InterPro" id="IPR012902">
    <property type="entry name" value="N_methyl_site"/>
</dbReference>
<gene>
    <name evidence="11" type="primary">gspJ</name>
    <name evidence="11" type="ORF">OE749_14000</name>
</gene>